<feature type="compositionally biased region" description="Polar residues" evidence="19">
    <location>
        <begin position="1482"/>
        <end position="1525"/>
    </location>
</feature>
<evidence type="ECO:0000256" key="16">
    <source>
        <dbReference type="ARBA" id="ARBA00048679"/>
    </source>
</evidence>
<dbReference type="SMART" id="SM00220">
    <property type="entry name" value="S_TKc"/>
    <property type="match status" value="1"/>
</dbReference>
<dbReference type="InterPro" id="IPR000961">
    <property type="entry name" value="AGC-kinase_C"/>
</dbReference>
<evidence type="ECO:0000256" key="11">
    <source>
        <dbReference type="ARBA" id="ARBA00022777"/>
    </source>
</evidence>
<evidence type="ECO:0000256" key="9">
    <source>
        <dbReference type="ARBA" id="ARBA00022741"/>
    </source>
</evidence>
<name>A0A6A7FRQ3_9CRUS</name>
<feature type="domain" description="AGC-kinase C-terminal" evidence="23">
    <location>
        <begin position="476"/>
        <end position="554"/>
    </location>
</feature>
<dbReference type="GO" id="GO:0005856">
    <property type="term" value="C:cytoskeleton"/>
    <property type="evidence" value="ECO:0007669"/>
    <property type="project" value="TreeGrafter"/>
</dbReference>
<dbReference type="GO" id="GO:0005524">
    <property type="term" value="F:ATP binding"/>
    <property type="evidence" value="ECO:0007669"/>
    <property type="project" value="UniProtKB-UniRule"/>
</dbReference>
<dbReference type="Pfam" id="PF00069">
    <property type="entry name" value="Pkinase"/>
    <property type="match status" value="1"/>
</dbReference>
<evidence type="ECO:0000259" key="23">
    <source>
        <dbReference type="PROSITE" id="PS51285"/>
    </source>
</evidence>
<dbReference type="InterPro" id="IPR050839">
    <property type="entry name" value="Rho-assoc_Ser/Thr_Kinase"/>
</dbReference>
<dbReference type="Gene3D" id="3.30.200.20">
    <property type="entry name" value="Phosphorylase Kinase, domain 1"/>
    <property type="match status" value="1"/>
</dbReference>
<dbReference type="InterPro" id="IPR017441">
    <property type="entry name" value="Protein_kinase_ATP_BS"/>
</dbReference>
<feature type="region of interest" description="Disordered" evidence="19">
    <location>
        <begin position="501"/>
        <end position="527"/>
    </location>
</feature>
<keyword evidence="8" id="KW-0479">Metal-binding</keyword>
<dbReference type="SMART" id="SM00133">
    <property type="entry name" value="S_TK_X"/>
    <property type="match status" value="1"/>
</dbReference>
<dbReference type="Pfam" id="PF00130">
    <property type="entry name" value="C1_1"/>
    <property type="match status" value="1"/>
</dbReference>
<dbReference type="InterPro" id="IPR000719">
    <property type="entry name" value="Prot_kinase_dom"/>
</dbReference>
<comment type="cofactor">
    <cofactor evidence="1">
        <name>Mg(2+)</name>
        <dbReference type="ChEBI" id="CHEBI:18420"/>
    </cofactor>
</comment>
<sequence length="2235" mass="247935">MKGNPSALFGPAKIISTTQQHHSYRDANSTTNHSESIVHRLNHLTLLINSSGIDLNIALNESDFQASLNATSADSVDSDLSSVESQVNNTLTSLASQSTKRRSILPTIKVTDGEAQGNNNKSILANKSIVKDKKLSNVGCAGNGSVTYIGKEGLLDAFLVLYDECCTNEKYKNDTLLQDFVKKYQPYAAHLARLRVSLSDFECLRVIGRGHFGVVQLVKEITTGQVYALKTLRKDDTLQQKHVALYEEERDIMAKATSPWITKLQYAFQDPRHLYLVMEYLPGGDLLSLLERQQDPDRCLPESWVVFYLAQTTTALHHLHNMGYVHRDVKPDNLLLDRCGHIKLADFGSSCRVMAVADGTSATAGKVTAMLPAGTPDYLAPEVLAAVEGDHAQSYGISCDFWSVGIVAYEMLFGETPFASDKMINTYTNIMQYQSKLQFPEECEVSSSAISLIRGLVCDASERLDYQAITHHAFFLHTDYNALHDMVPPFIPVVSSPDDTSNFDSFSDTPSSTAAGGGRGSIDTSSFRTGTTLGKRVSFVGFTYARPPLGENSSVTSATGGADDESVRQSDATTELVAKLETELLQKKKLLHDLQLKAEDSSSGASVLLAVQHAKSKAQMLEKDRDGLKTQLNNKEANIAALKKQVTSERAERATMESKTLSLIKDIKMKWKKEEERRLADLNEKCEIYEVSLGKEREAYSTELEKHKETLQELGELQHQALQYRKLAHQKDKELRVAKQNVSSLEEQLTSHQDLGDAADQSTITTESEARVQELKSLGEKLQQAKHDIRSITEERDSLISTVRDLENDYQQIRKLERELSQLKEQLDDMETKSFHEMESLTKGHDKAVSVKDTLLSELKSNLQVECRERSHLKSKLKSVTEELSRAECKLGDFEKQFEDVSESKQAELVALRKELEEASHNIKDKDRVLLDSKKREDKYKGKIMELESLLNKLDSTVQQLEARSRKNNSISNASASAAAVAEAQKVELGRVVEQLKTAREAAVKAGESYSSSAKELEKEQGEVSRLKLDVKLAEREVKSAQERIAFLRECNKDVKEMNKQHQASIKQQEEEKDALQLRIAELEDEVTATKQTVDEQKQQQLEAEKSADGRVAELEEVSKAKKEINKKLMDARAELDQMKLSKRGVVCALEQSKQEQRIVQDGTVNLHEKIREQQLQINKLEEGSAVLKDLCSEQDQQLCELETFEEKIAEHEALKNKLKDDISKLQTEVKAARAQTNEEKSLKTFQERQVKSLESELKSQEQQQDQETAALQKHVETSVQHSVLLEQKILELEKQLYESESQGSVMMEREDALKGEVALLQEETAGHITHIHTLKQSNFQLTQGLEEALDKATLFKKKMEESNCELAHERHLARDADIKNKMTLEQHTKLIDFLQTKLDDKMKKKKTLSSKLFGSGKDKENYGSLTPYKTRSQLPDVRSEALLKSSSTDLTTKTVSCMVQSSPHPSNVPTQQCKLLRTPSQSLTNAQHVSTSEFKTPAKSSSSKFKTPSETPTTSQFKTPNKSTAALKFKTPSQTPSSGRNLSDSSSRQRMRHNIPHRFERTMVVHGGRCSGCLSSVPRGRFAYRCSHCQALAHKHCCPGVPATCGLPTQLAHHFTGTDHAFYVDNDEAGDAHGKMIHEGWVKIPRSTKACWEFCFARLLASGKILVFDHEPGDCSDSDGADLKPCRVVNLCVDGCRAEVVSAVPRSEIPATSTVDLPYVLKIDVRRSYQQSVEKLYLMTSNFEQKLRWVAALEHVLFQCSDSVSCSGDSGSSIHVQKLVQLQHPAPASATASSAALHLPPHQPHSIIYIDNKVALLGCSEGLFSYSVNTSQGGTLTRKARLGTLTHVQQLLDIPSIEHIALIAGKDRKVYLLPYRTTMTAARNCSEDEPSVPHVEVAGVANTVCHLLAAGVTTAGSTFLCAAAEDRISILSWDAPSSSLLVVRQYGTQEACTSCLFTPAALIVAADKIYEIDLQTYTIEEFLDESDTSLAYAIYGTAHMASFPLAILQISESGKYGEFLICFNEFALFVDPYGQRSREHDIKFTRIPISVEYVKGSLFLLHSNSVEVLQIRSDSFTKVTTSDPNVVEFDTSSLSPSCHSAARNIAKPQLLGLANNPSGGSNATGIAGTSSASAGIVICSQTADQEIEVLRLTGVFPEEDLSATWPSLPSAITSVDKLPGDDSESVSSGVYSISDAETTCYDQDQHRGDKRKEQDSSKQVHFTSTKRSKKDVLK</sequence>
<feature type="compositionally biased region" description="Low complexity" evidence="19">
    <location>
        <begin position="501"/>
        <end position="513"/>
    </location>
</feature>
<dbReference type="Gene3D" id="1.10.510.10">
    <property type="entry name" value="Transferase(Phosphotransferase) domain 1"/>
    <property type="match status" value="1"/>
</dbReference>
<dbReference type="FunFam" id="1.10.510.10:FF:000751">
    <property type="entry name" value="Non-specific serine/threonine protein kinase"/>
    <property type="match status" value="1"/>
</dbReference>
<dbReference type="SMART" id="SM00036">
    <property type="entry name" value="CNH"/>
    <property type="match status" value="1"/>
</dbReference>
<feature type="coiled-coil region" evidence="18">
    <location>
        <begin position="870"/>
        <end position="964"/>
    </location>
</feature>
<dbReference type="Pfam" id="PF00780">
    <property type="entry name" value="CNH"/>
    <property type="match status" value="1"/>
</dbReference>
<comment type="catalytic activity">
    <reaction evidence="15">
        <text>L-threonyl-[protein] + ATP = O-phospho-L-threonyl-[protein] + ADP + H(+)</text>
        <dbReference type="Rhea" id="RHEA:46608"/>
        <dbReference type="Rhea" id="RHEA-COMP:11060"/>
        <dbReference type="Rhea" id="RHEA-COMP:11605"/>
        <dbReference type="ChEBI" id="CHEBI:15378"/>
        <dbReference type="ChEBI" id="CHEBI:30013"/>
        <dbReference type="ChEBI" id="CHEBI:30616"/>
        <dbReference type="ChEBI" id="CHEBI:61977"/>
        <dbReference type="ChEBI" id="CHEBI:456216"/>
        <dbReference type="EC" id="2.7.11.1"/>
    </reaction>
</comment>
<evidence type="ECO:0000256" key="5">
    <source>
        <dbReference type="ARBA" id="ARBA00022527"/>
    </source>
</evidence>
<dbReference type="InterPro" id="IPR046349">
    <property type="entry name" value="C1-like_sf"/>
</dbReference>
<dbReference type="GO" id="GO:0031032">
    <property type="term" value="P:actomyosin structure organization"/>
    <property type="evidence" value="ECO:0007669"/>
    <property type="project" value="TreeGrafter"/>
</dbReference>
<keyword evidence="7" id="KW-0808">Transferase</keyword>
<feature type="compositionally biased region" description="Low complexity" evidence="19">
    <location>
        <begin position="1538"/>
        <end position="1547"/>
    </location>
</feature>
<accession>A0A6A7FRQ3</accession>
<dbReference type="InterPro" id="IPR002219">
    <property type="entry name" value="PKC_DAG/PE"/>
</dbReference>
<feature type="compositionally biased region" description="Basic and acidic residues" evidence="19">
    <location>
        <begin position="2204"/>
        <end position="2219"/>
    </location>
</feature>
<keyword evidence="4" id="KW-0963">Cytoplasm</keyword>
<evidence type="ECO:0000256" key="17">
    <source>
        <dbReference type="PROSITE-ProRule" id="PRU10141"/>
    </source>
</evidence>
<dbReference type="SUPFAM" id="SSF56112">
    <property type="entry name" value="Protein kinase-like (PK-like)"/>
    <property type="match status" value="1"/>
</dbReference>
<feature type="domain" description="Protein kinase" evidence="20">
    <location>
        <begin position="201"/>
        <end position="475"/>
    </location>
</feature>
<feature type="coiled-coil region" evidence="18">
    <location>
        <begin position="577"/>
        <end position="833"/>
    </location>
</feature>
<dbReference type="PROSITE" id="PS00479">
    <property type="entry name" value="ZF_DAG_PE_1"/>
    <property type="match status" value="1"/>
</dbReference>
<evidence type="ECO:0000256" key="1">
    <source>
        <dbReference type="ARBA" id="ARBA00001946"/>
    </source>
</evidence>
<feature type="compositionally biased region" description="Basic residues" evidence="19">
    <location>
        <begin position="2225"/>
        <end position="2235"/>
    </location>
</feature>
<dbReference type="InterPro" id="IPR011993">
    <property type="entry name" value="PH-like_dom_sf"/>
</dbReference>
<feature type="region of interest" description="Disordered" evidence="19">
    <location>
        <begin position="2198"/>
        <end position="2235"/>
    </location>
</feature>
<keyword evidence="6" id="KW-0597">Phosphoprotein</keyword>
<feature type="binding site" evidence="17">
    <location>
        <position position="230"/>
    </location>
    <ligand>
        <name>ATP</name>
        <dbReference type="ChEBI" id="CHEBI:30616"/>
    </ligand>
</feature>
<evidence type="ECO:0000256" key="14">
    <source>
        <dbReference type="ARBA" id="ARBA00023054"/>
    </source>
</evidence>
<dbReference type="GO" id="GO:0005737">
    <property type="term" value="C:cytoplasm"/>
    <property type="evidence" value="ECO:0007669"/>
    <property type="project" value="UniProtKB-SubCell"/>
</dbReference>
<evidence type="ECO:0000256" key="8">
    <source>
        <dbReference type="ARBA" id="ARBA00022723"/>
    </source>
</evidence>
<feature type="region of interest" description="Disordered" evidence="19">
    <location>
        <begin position="1482"/>
        <end position="1551"/>
    </location>
</feature>
<dbReference type="PROSITE" id="PS00107">
    <property type="entry name" value="PROTEIN_KINASE_ATP"/>
    <property type="match status" value="1"/>
</dbReference>
<feature type="domain" description="CNH" evidence="22">
    <location>
        <begin position="1802"/>
        <end position="2097"/>
    </location>
</feature>
<evidence type="ECO:0000256" key="3">
    <source>
        <dbReference type="ARBA" id="ARBA00012513"/>
    </source>
</evidence>
<dbReference type="Gene3D" id="2.30.29.30">
    <property type="entry name" value="Pleckstrin-homology domain (PH domain)/Phosphotyrosine-binding domain (PTB)"/>
    <property type="match status" value="1"/>
</dbReference>
<dbReference type="InterPro" id="IPR001180">
    <property type="entry name" value="CNH_dom"/>
</dbReference>
<dbReference type="CDD" id="cd20814">
    <property type="entry name" value="CRIK"/>
    <property type="match status" value="1"/>
</dbReference>
<feature type="coiled-coil region" evidence="18">
    <location>
        <begin position="1346"/>
        <end position="1405"/>
    </location>
</feature>
<reference evidence="24" key="1">
    <citation type="submission" date="2017-11" db="EMBL/GenBank/DDBJ databases">
        <title>The sensing device of the deep-sea amphipod.</title>
        <authorList>
            <person name="Kobayashi H."/>
            <person name="Nagahama T."/>
            <person name="Arai W."/>
            <person name="Sasagawa Y."/>
            <person name="Umeda M."/>
            <person name="Hayashi T."/>
            <person name="Nikaido I."/>
            <person name="Watanabe H."/>
            <person name="Oguri K."/>
            <person name="Kitazato H."/>
            <person name="Fujioka K."/>
            <person name="Kido Y."/>
            <person name="Takami H."/>
        </authorList>
    </citation>
    <scope>NUCLEOTIDE SEQUENCE</scope>
    <source>
        <tissue evidence="24">Whole body</tissue>
    </source>
</reference>
<feature type="coiled-coil region" evidence="18">
    <location>
        <begin position="1195"/>
        <end position="1271"/>
    </location>
</feature>
<evidence type="ECO:0000256" key="12">
    <source>
        <dbReference type="ARBA" id="ARBA00022833"/>
    </source>
</evidence>
<evidence type="ECO:0000313" key="24">
    <source>
        <dbReference type="EMBL" id="LAC21271.1"/>
    </source>
</evidence>
<comment type="catalytic activity">
    <reaction evidence="16">
        <text>L-seryl-[protein] + ATP = O-phospho-L-seryl-[protein] + ADP + H(+)</text>
        <dbReference type="Rhea" id="RHEA:17989"/>
        <dbReference type="Rhea" id="RHEA-COMP:9863"/>
        <dbReference type="Rhea" id="RHEA-COMP:11604"/>
        <dbReference type="ChEBI" id="CHEBI:15378"/>
        <dbReference type="ChEBI" id="CHEBI:29999"/>
        <dbReference type="ChEBI" id="CHEBI:30616"/>
        <dbReference type="ChEBI" id="CHEBI:83421"/>
        <dbReference type="ChEBI" id="CHEBI:456216"/>
        <dbReference type="EC" id="2.7.11.1"/>
    </reaction>
</comment>
<dbReference type="GO" id="GO:0008270">
    <property type="term" value="F:zinc ion binding"/>
    <property type="evidence" value="ECO:0007669"/>
    <property type="project" value="UniProtKB-KW"/>
</dbReference>
<dbReference type="PROSITE" id="PS50081">
    <property type="entry name" value="ZF_DAG_PE_2"/>
    <property type="match status" value="1"/>
</dbReference>
<dbReference type="InterPro" id="IPR008271">
    <property type="entry name" value="Ser/Thr_kinase_AS"/>
</dbReference>
<dbReference type="SUPFAM" id="SSF57889">
    <property type="entry name" value="Cysteine-rich domain"/>
    <property type="match status" value="1"/>
</dbReference>
<feature type="coiled-coil region" evidence="18">
    <location>
        <begin position="1017"/>
        <end position="1142"/>
    </location>
</feature>
<dbReference type="PROSITE" id="PS50011">
    <property type="entry name" value="PROTEIN_KINASE_DOM"/>
    <property type="match status" value="1"/>
</dbReference>
<evidence type="ECO:0000256" key="13">
    <source>
        <dbReference type="ARBA" id="ARBA00022840"/>
    </source>
</evidence>
<keyword evidence="12" id="KW-0862">Zinc</keyword>
<evidence type="ECO:0000256" key="15">
    <source>
        <dbReference type="ARBA" id="ARBA00047899"/>
    </source>
</evidence>
<proteinExistence type="evidence at transcript level"/>
<evidence type="ECO:0000256" key="2">
    <source>
        <dbReference type="ARBA" id="ARBA00004496"/>
    </source>
</evidence>
<dbReference type="GO" id="GO:0004674">
    <property type="term" value="F:protein serine/threonine kinase activity"/>
    <property type="evidence" value="ECO:0007669"/>
    <property type="project" value="UniProtKB-KW"/>
</dbReference>
<dbReference type="InterPro" id="IPR011009">
    <property type="entry name" value="Kinase-like_dom_sf"/>
</dbReference>
<evidence type="ECO:0000259" key="21">
    <source>
        <dbReference type="PROSITE" id="PS50081"/>
    </source>
</evidence>
<organism evidence="24">
    <name type="scientific">Hirondellea gigas</name>
    <dbReference type="NCBI Taxonomy" id="1518452"/>
    <lineage>
        <taxon>Eukaryota</taxon>
        <taxon>Metazoa</taxon>
        <taxon>Ecdysozoa</taxon>
        <taxon>Arthropoda</taxon>
        <taxon>Crustacea</taxon>
        <taxon>Multicrustacea</taxon>
        <taxon>Malacostraca</taxon>
        <taxon>Eumalacostraca</taxon>
        <taxon>Peracarida</taxon>
        <taxon>Amphipoda</taxon>
        <taxon>Amphilochidea</taxon>
        <taxon>Lysianassida</taxon>
        <taxon>Lysianassidira</taxon>
        <taxon>Lysianassoidea</taxon>
        <taxon>Lysianassidae</taxon>
        <taxon>Hirondellea</taxon>
    </lineage>
</organism>
<keyword evidence="9 17" id="KW-0547">Nucleotide-binding</keyword>
<dbReference type="PROSITE" id="PS00108">
    <property type="entry name" value="PROTEIN_KINASE_ST"/>
    <property type="match status" value="1"/>
</dbReference>
<evidence type="ECO:0000256" key="4">
    <source>
        <dbReference type="ARBA" id="ARBA00022490"/>
    </source>
</evidence>
<dbReference type="PANTHER" id="PTHR22988:SF71">
    <property type="entry name" value="CITRON RHO-INTERACTING KINASE"/>
    <property type="match status" value="1"/>
</dbReference>
<dbReference type="FunFam" id="3.30.200.20:FF:000017">
    <property type="entry name" value="Non-specific serine/threonine protein kinase"/>
    <property type="match status" value="1"/>
</dbReference>
<keyword evidence="5" id="KW-0723">Serine/threonine-protein kinase</keyword>
<evidence type="ECO:0000259" key="22">
    <source>
        <dbReference type="PROSITE" id="PS50219"/>
    </source>
</evidence>
<feature type="region of interest" description="Disordered" evidence="19">
    <location>
        <begin position="550"/>
        <end position="570"/>
    </location>
</feature>
<dbReference type="Gene3D" id="3.30.60.20">
    <property type="match status" value="1"/>
</dbReference>
<dbReference type="EC" id="2.7.11.1" evidence="3"/>
<dbReference type="PANTHER" id="PTHR22988">
    <property type="entry name" value="MYOTONIC DYSTROPHY S/T KINASE-RELATED"/>
    <property type="match status" value="1"/>
</dbReference>
<evidence type="ECO:0000256" key="18">
    <source>
        <dbReference type="SAM" id="Coils"/>
    </source>
</evidence>
<evidence type="ECO:0000256" key="19">
    <source>
        <dbReference type="SAM" id="MobiDB-lite"/>
    </source>
</evidence>
<dbReference type="EMBL" id="IACT01001955">
    <property type="protein sequence ID" value="LAC21271.1"/>
    <property type="molecule type" value="mRNA"/>
</dbReference>
<evidence type="ECO:0000256" key="10">
    <source>
        <dbReference type="ARBA" id="ARBA00022771"/>
    </source>
</evidence>
<keyword evidence="10" id="KW-0863">Zinc-finger</keyword>
<dbReference type="PROSITE" id="PS51285">
    <property type="entry name" value="AGC_KINASE_CTER"/>
    <property type="match status" value="1"/>
</dbReference>
<dbReference type="PROSITE" id="PS50219">
    <property type="entry name" value="CNH"/>
    <property type="match status" value="1"/>
</dbReference>
<keyword evidence="13 17" id="KW-0067">ATP-binding</keyword>
<dbReference type="SUPFAM" id="SSF50729">
    <property type="entry name" value="PH domain-like"/>
    <property type="match status" value="1"/>
</dbReference>
<keyword evidence="11 24" id="KW-0418">Kinase</keyword>
<keyword evidence="14 18" id="KW-0175">Coiled coil</keyword>
<evidence type="ECO:0000256" key="7">
    <source>
        <dbReference type="ARBA" id="ARBA00022679"/>
    </source>
</evidence>
<dbReference type="SMART" id="SM00109">
    <property type="entry name" value="C1"/>
    <property type="match status" value="1"/>
</dbReference>
<comment type="subcellular location">
    <subcellularLocation>
        <location evidence="2">Cytoplasm</location>
    </subcellularLocation>
</comment>
<evidence type="ECO:0000256" key="6">
    <source>
        <dbReference type="ARBA" id="ARBA00022553"/>
    </source>
</evidence>
<feature type="domain" description="Phorbol-ester/DAG-type" evidence="21">
    <location>
        <begin position="1557"/>
        <end position="1606"/>
    </location>
</feature>
<evidence type="ECO:0000259" key="20">
    <source>
        <dbReference type="PROSITE" id="PS50011"/>
    </source>
</evidence>
<protein>
    <recommendedName>
        <fullName evidence="3">non-specific serine/threonine protein kinase</fullName>
        <ecNumber evidence="3">2.7.11.1</ecNumber>
    </recommendedName>
</protein>